<dbReference type="RefSeq" id="WP_202857503.1">
    <property type="nucleotide sequence ID" value="NZ_JAEUGD010000058.1"/>
</dbReference>
<accession>A0A937KCW5</accession>
<keyword evidence="4" id="KW-1185">Reference proteome</keyword>
<feature type="transmembrane region" description="Helical" evidence="1">
    <location>
        <begin position="36"/>
        <end position="54"/>
    </location>
</feature>
<comment type="caution">
    <text evidence="3">The sequence shown here is derived from an EMBL/GenBank/DDBJ whole genome shotgun (WGS) entry which is preliminary data.</text>
</comment>
<dbReference type="AlphaFoldDB" id="A0A937KCW5"/>
<dbReference type="Pfam" id="PF26604">
    <property type="entry name" value="CBU_0592"/>
    <property type="match status" value="1"/>
</dbReference>
<proteinExistence type="predicted"/>
<protein>
    <recommendedName>
        <fullName evidence="2">CBU-0592-like domain-containing protein</fullName>
    </recommendedName>
</protein>
<dbReference type="InterPro" id="IPR058058">
    <property type="entry name" value="CBU_0592-like"/>
</dbReference>
<keyword evidence="1" id="KW-0812">Transmembrane</keyword>
<gene>
    <name evidence="3" type="ORF">JMN32_16720</name>
</gene>
<organism evidence="3 4">
    <name type="scientific">Fulvivirga marina</name>
    <dbReference type="NCBI Taxonomy" id="2494733"/>
    <lineage>
        <taxon>Bacteria</taxon>
        <taxon>Pseudomonadati</taxon>
        <taxon>Bacteroidota</taxon>
        <taxon>Cytophagia</taxon>
        <taxon>Cytophagales</taxon>
        <taxon>Fulvivirgaceae</taxon>
        <taxon>Fulvivirga</taxon>
    </lineage>
</organism>
<evidence type="ECO:0000256" key="1">
    <source>
        <dbReference type="SAM" id="Phobius"/>
    </source>
</evidence>
<feature type="transmembrane region" description="Helical" evidence="1">
    <location>
        <begin position="60"/>
        <end position="78"/>
    </location>
</feature>
<sequence length="101" mass="11580">MSEYLFDALGWTGSVFIIAGYWLNSQGKLNPQGLPYQLINVVGGLLLLINTMYYSAYPSSAVNVIWLFVGGYHLFKIFTTKNTTWIRNSLNLEQNRLKKQR</sequence>
<evidence type="ECO:0000313" key="3">
    <source>
        <dbReference type="EMBL" id="MBL6447962.1"/>
    </source>
</evidence>
<feature type="transmembrane region" description="Helical" evidence="1">
    <location>
        <begin position="6"/>
        <end position="24"/>
    </location>
</feature>
<reference evidence="3" key="1">
    <citation type="submission" date="2021-01" db="EMBL/GenBank/DDBJ databases">
        <title>Fulvivirga kasyanovii gen. nov., sp nov., a novel member of the phylum Bacteroidetes isolated from seawater in a mussel farm.</title>
        <authorList>
            <person name="Zhao L.-H."/>
            <person name="Wang Z.-J."/>
        </authorList>
    </citation>
    <scope>NUCLEOTIDE SEQUENCE</scope>
    <source>
        <strain evidence="3">29W222</strain>
    </source>
</reference>
<evidence type="ECO:0000313" key="4">
    <source>
        <dbReference type="Proteomes" id="UP000614216"/>
    </source>
</evidence>
<keyword evidence="1" id="KW-1133">Transmembrane helix</keyword>
<name>A0A937KCW5_9BACT</name>
<keyword evidence="1" id="KW-0472">Membrane</keyword>
<dbReference type="NCBIfam" id="NF047864">
    <property type="entry name" value="CBU_0592_membra"/>
    <property type="match status" value="1"/>
</dbReference>
<feature type="domain" description="CBU-0592-like" evidence="2">
    <location>
        <begin position="6"/>
        <end position="79"/>
    </location>
</feature>
<dbReference type="Proteomes" id="UP000614216">
    <property type="component" value="Unassembled WGS sequence"/>
</dbReference>
<evidence type="ECO:0000259" key="2">
    <source>
        <dbReference type="Pfam" id="PF26604"/>
    </source>
</evidence>
<dbReference type="EMBL" id="JAEUGD010000058">
    <property type="protein sequence ID" value="MBL6447962.1"/>
    <property type="molecule type" value="Genomic_DNA"/>
</dbReference>